<proteinExistence type="predicted"/>
<protein>
    <submittedName>
        <fullName evidence="2">Uncharacterized protein</fullName>
    </submittedName>
</protein>
<sequence>MTDPFRHSDSYNVAAQGNARPGKSLPQLLLSVLRRRIRGARRKFAVRLRRGLLAQLEGRPKVPEPKVPDHPVRMDRRV</sequence>
<accession>A0A238VU40</accession>
<evidence type="ECO:0000313" key="3">
    <source>
        <dbReference type="Proteomes" id="UP000198417"/>
    </source>
</evidence>
<name>A0A238VU40_9RHOB</name>
<organism evidence="2 3">
    <name type="scientific">Puniceibacterium sediminis</name>
    <dbReference type="NCBI Taxonomy" id="1608407"/>
    <lineage>
        <taxon>Bacteria</taxon>
        <taxon>Pseudomonadati</taxon>
        <taxon>Pseudomonadota</taxon>
        <taxon>Alphaproteobacteria</taxon>
        <taxon>Rhodobacterales</taxon>
        <taxon>Paracoccaceae</taxon>
        <taxon>Puniceibacterium</taxon>
    </lineage>
</organism>
<gene>
    <name evidence="2" type="ORF">SAMN06265370_103168</name>
</gene>
<evidence type="ECO:0000313" key="2">
    <source>
        <dbReference type="EMBL" id="SNR37835.1"/>
    </source>
</evidence>
<dbReference type="AlphaFoldDB" id="A0A238VU40"/>
<evidence type="ECO:0000256" key="1">
    <source>
        <dbReference type="SAM" id="MobiDB-lite"/>
    </source>
</evidence>
<feature type="region of interest" description="Disordered" evidence="1">
    <location>
        <begin position="1"/>
        <end position="22"/>
    </location>
</feature>
<dbReference type="Proteomes" id="UP000198417">
    <property type="component" value="Unassembled WGS sequence"/>
</dbReference>
<reference evidence="2 3" key="1">
    <citation type="submission" date="2017-06" db="EMBL/GenBank/DDBJ databases">
        <authorList>
            <person name="Kim H.J."/>
            <person name="Triplett B.A."/>
        </authorList>
    </citation>
    <scope>NUCLEOTIDE SEQUENCE [LARGE SCALE GENOMIC DNA]</scope>
    <source>
        <strain evidence="2 3">DSM 29052</strain>
    </source>
</reference>
<keyword evidence="3" id="KW-1185">Reference proteome</keyword>
<dbReference type="EMBL" id="FZNN01000003">
    <property type="protein sequence ID" value="SNR37835.1"/>
    <property type="molecule type" value="Genomic_DNA"/>
</dbReference>
<feature type="region of interest" description="Disordered" evidence="1">
    <location>
        <begin position="58"/>
        <end position="78"/>
    </location>
</feature>
<dbReference type="RefSeq" id="WP_089269479.1">
    <property type="nucleotide sequence ID" value="NZ_FZNN01000003.1"/>
</dbReference>